<name>A0A5B7IUV4_PORTR</name>
<comment type="caution">
    <text evidence="1">The sequence shown here is derived from an EMBL/GenBank/DDBJ whole genome shotgun (WGS) entry which is preliminary data.</text>
</comment>
<proteinExistence type="predicted"/>
<keyword evidence="2" id="KW-1185">Reference proteome</keyword>
<organism evidence="1 2">
    <name type="scientific">Portunus trituberculatus</name>
    <name type="common">Swimming crab</name>
    <name type="synonym">Neptunus trituberculatus</name>
    <dbReference type="NCBI Taxonomy" id="210409"/>
    <lineage>
        <taxon>Eukaryota</taxon>
        <taxon>Metazoa</taxon>
        <taxon>Ecdysozoa</taxon>
        <taxon>Arthropoda</taxon>
        <taxon>Crustacea</taxon>
        <taxon>Multicrustacea</taxon>
        <taxon>Malacostraca</taxon>
        <taxon>Eumalacostraca</taxon>
        <taxon>Eucarida</taxon>
        <taxon>Decapoda</taxon>
        <taxon>Pleocyemata</taxon>
        <taxon>Brachyura</taxon>
        <taxon>Eubrachyura</taxon>
        <taxon>Portunoidea</taxon>
        <taxon>Portunidae</taxon>
        <taxon>Portuninae</taxon>
        <taxon>Portunus</taxon>
    </lineage>
</organism>
<gene>
    <name evidence="1" type="ORF">E2C01_084281</name>
</gene>
<dbReference type="OrthoDB" id="5984008at2759"/>
<dbReference type="Proteomes" id="UP000324222">
    <property type="component" value="Unassembled WGS sequence"/>
</dbReference>
<evidence type="ECO:0000313" key="2">
    <source>
        <dbReference type="Proteomes" id="UP000324222"/>
    </source>
</evidence>
<reference evidence="1 2" key="1">
    <citation type="submission" date="2019-05" db="EMBL/GenBank/DDBJ databases">
        <title>Another draft genome of Portunus trituberculatus and its Hox gene families provides insights of decapod evolution.</title>
        <authorList>
            <person name="Jeong J.-H."/>
            <person name="Song I."/>
            <person name="Kim S."/>
            <person name="Choi T."/>
            <person name="Kim D."/>
            <person name="Ryu S."/>
            <person name="Kim W."/>
        </authorList>
    </citation>
    <scope>NUCLEOTIDE SEQUENCE [LARGE SCALE GENOMIC DNA]</scope>
    <source>
        <tissue evidence="1">Muscle</tissue>
    </source>
</reference>
<protein>
    <submittedName>
        <fullName evidence="1">Uncharacterized protein</fullName>
    </submittedName>
</protein>
<evidence type="ECO:0000313" key="1">
    <source>
        <dbReference type="EMBL" id="MPC89341.1"/>
    </source>
</evidence>
<sequence length="171" mass="18340">MVEAVAWLEEAVKEAETSSGLTIKQEVIMTSLDKEEENEQQFCSALFSGAALVLDVTAGGWTFAQDTAAAHGIPYVRVQVSNYQWLAATDHLLQSRNATDAALIFGSEAGGFGGYDWANGCDGGSVVRVIVLPGIDDKTTTTLRKMRPAPSYYVILAATDRLTALFNQVCA</sequence>
<dbReference type="EMBL" id="VSRR010080706">
    <property type="protein sequence ID" value="MPC89341.1"/>
    <property type="molecule type" value="Genomic_DNA"/>
</dbReference>
<dbReference type="AlphaFoldDB" id="A0A5B7IUV4"/>
<accession>A0A5B7IUV4</accession>